<name>A0AAV0IIA1_9ROSI</name>
<comment type="caution">
    <text evidence="1">The sequence shown here is derived from an EMBL/GenBank/DDBJ whole genome shotgun (WGS) entry which is preliminary data.</text>
</comment>
<organism evidence="1 2">
    <name type="scientific">Linum tenue</name>
    <dbReference type="NCBI Taxonomy" id="586396"/>
    <lineage>
        <taxon>Eukaryota</taxon>
        <taxon>Viridiplantae</taxon>
        <taxon>Streptophyta</taxon>
        <taxon>Embryophyta</taxon>
        <taxon>Tracheophyta</taxon>
        <taxon>Spermatophyta</taxon>
        <taxon>Magnoliopsida</taxon>
        <taxon>eudicotyledons</taxon>
        <taxon>Gunneridae</taxon>
        <taxon>Pentapetalae</taxon>
        <taxon>rosids</taxon>
        <taxon>fabids</taxon>
        <taxon>Malpighiales</taxon>
        <taxon>Linaceae</taxon>
        <taxon>Linum</taxon>
    </lineage>
</organism>
<protein>
    <submittedName>
        <fullName evidence="1">Uncharacterized protein</fullName>
    </submittedName>
</protein>
<evidence type="ECO:0000313" key="2">
    <source>
        <dbReference type="Proteomes" id="UP001154282"/>
    </source>
</evidence>
<evidence type="ECO:0000313" key="1">
    <source>
        <dbReference type="EMBL" id="CAI0396859.1"/>
    </source>
</evidence>
<dbReference type="Proteomes" id="UP001154282">
    <property type="component" value="Unassembled WGS sequence"/>
</dbReference>
<reference evidence="1" key="1">
    <citation type="submission" date="2022-08" db="EMBL/GenBank/DDBJ databases">
        <authorList>
            <person name="Gutierrez-Valencia J."/>
        </authorList>
    </citation>
    <scope>NUCLEOTIDE SEQUENCE</scope>
</reference>
<sequence length="48" mass="5559">MNPRCFVACWFGGQKMFATHYCWIASMASAVWSPCGFEVEMWMPFVDT</sequence>
<proteinExistence type="predicted"/>
<keyword evidence="2" id="KW-1185">Reference proteome</keyword>
<dbReference type="EMBL" id="CAMGYJ010000003">
    <property type="protein sequence ID" value="CAI0396859.1"/>
    <property type="molecule type" value="Genomic_DNA"/>
</dbReference>
<dbReference type="AlphaFoldDB" id="A0AAV0IIA1"/>
<accession>A0AAV0IIA1</accession>
<gene>
    <name evidence="1" type="ORF">LITE_LOCUS9311</name>
</gene>